<reference evidence="2 3" key="2">
    <citation type="journal article" date="2017" name="Genome Biol.">
        <title>New reference genome sequences of hot pepper reveal the massive evolution of plant disease-resistance genes by retroduplication.</title>
        <authorList>
            <person name="Kim S."/>
            <person name="Park J."/>
            <person name="Yeom S.I."/>
            <person name="Kim Y.M."/>
            <person name="Seo E."/>
            <person name="Kim K.T."/>
            <person name="Kim M.S."/>
            <person name="Lee J.M."/>
            <person name="Cheong K."/>
            <person name="Shin H.S."/>
            <person name="Kim S.B."/>
            <person name="Han K."/>
            <person name="Lee J."/>
            <person name="Park M."/>
            <person name="Lee H.A."/>
            <person name="Lee H.Y."/>
            <person name="Lee Y."/>
            <person name="Oh S."/>
            <person name="Lee J.H."/>
            <person name="Choi E."/>
            <person name="Choi E."/>
            <person name="Lee S.E."/>
            <person name="Jeon J."/>
            <person name="Kim H."/>
            <person name="Choi G."/>
            <person name="Song H."/>
            <person name="Lee J."/>
            <person name="Lee S.C."/>
            <person name="Kwon J.K."/>
            <person name="Lee H.Y."/>
            <person name="Koo N."/>
            <person name="Hong Y."/>
            <person name="Kim R.W."/>
            <person name="Kang W.H."/>
            <person name="Huh J.H."/>
            <person name="Kang B.C."/>
            <person name="Yang T.J."/>
            <person name="Lee Y.H."/>
            <person name="Bennetzen J.L."/>
            <person name="Choi D."/>
        </authorList>
    </citation>
    <scope>NUCLEOTIDE SEQUENCE [LARGE SCALE GENOMIC DNA]</scope>
    <source>
        <strain evidence="3">cv. CM334</strain>
    </source>
</reference>
<dbReference type="STRING" id="4072.A0A2G2ZIV6"/>
<evidence type="ECO:0000313" key="2">
    <source>
        <dbReference type="EMBL" id="PHT81922.1"/>
    </source>
</evidence>
<dbReference type="Pfam" id="PF05919">
    <property type="entry name" value="Mitovir_RNA_pol"/>
    <property type="match status" value="1"/>
</dbReference>
<sequence length="382" mass="43056">MVGMGREGREKQGSKNELNRAVQGRGDIASKQKGSPLRIDYNKLATLIERKGKLSALFACNAMTIKVGEGFCNLRLVKLFDRTRWLFIHQNLNAFQQHKGRGQELVSIQPPPTPGFSSPRNTNLVCKPKKEIYVMACGKLKQAQEVLSFFCMDDIAFSSNDLALINELKIRLRTQFDMKVWGRSKGSMLVKERALTGGVVVLLLTGFLPYTPADAYFLPLKKIEKIANPTHMEVFDGAAQVYPGVPFTRYAILGDDFIIEDEPVAERYHELILPLNVQFLLEKSLVSSVGDLEFGKRFFLRGVTKKFFPVSCHMLRSLVSSISLVPVMRAIMPKNLPLSYHLQEAGYRVYTRSTTPLYDGGQKGVQKSLVDLFFYHVSHTLI</sequence>
<feature type="compositionally biased region" description="Basic and acidic residues" evidence="1">
    <location>
        <begin position="1"/>
        <end position="18"/>
    </location>
</feature>
<keyword evidence="3" id="KW-1185">Reference proteome</keyword>
<dbReference type="PANTHER" id="PTHR34456">
    <property type="entry name" value="MITOVIRUS RNA-DEPENDENT RNA POLYMERASE"/>
    <property type="match status" value="1"/>
</dbReference>
<comment type="caution">
    <text evidence="2">The sequence shown here is derived from an EMBL/GenBank/DDBJ whole genome shotgun (WGS) entry which is preliminary data.</text>
</comment>
<dbReference type="PANTHER" id="PTHR34456:SF9">
    <property type="entry name" value="MITOVIRUS RNA-DEPENDENT RNA POLYMERASE"/>
    <property type="match status" value="1"/>
</dbReference>
<reference evidence="2 3" key="1">
    <citation type="journal article" date="2014" name="Nat. Genet.">
        <title>Genome sequence of the hot pepper provides insights into the evolution of pungency in Capsicum species.</title>
        <authorList>
            <person name="Kim S."/>
            <person name="Park M."/>
            <person name="Yeom S.I."/>
            <person name="Kim Y.M."/>
            <person name="Lee J.M."/>
            <person name="Lee H.A."/>
            <person name="Seo E."/>
            <person name="Choi J."/>
            <person name="Cheong K."/>
            <person name="Kim K.T."/>
            <person name="Jung K."/>
            <person name="Lee G.W."/>
            <person name="Oh S.K."/>
            <person name="Bae C."/>
            <person name="Kim S.B."/>
            <person name="Lee H.Y."/>
            <person name="Kim S.Y."/>
            <person name="Kim M.S."/>
            <person name="Kang B.C."/>
            <person name="Jo Y.D."/>
            <person name="Yang H.B."/>
            <person name="Jeong H.J."/>
            <person name="Kang W.H."/>
            <person name="Kwon J.K."/>
            <person name="Shin C."/>
            <person name="Lim J.Y."/>
            <person name="Park J.H."/>
            <person name="Huh J.H."/>
            <person name="Kim J.S."/>
            <person name="Kim B.D."/>
            <person name="Cohen O."/>
            <person name="Paran I."/>
            <person name="Suh M.C."/>
            <person name="Lee S.B."/>
            <person name="Kim Y.K."/>
            <person name="Shin Y."/>
            <person name="Noh S.J."/>
            <person name="Park J."/>
            <person name="Seo Y.S."/>
            <person name="Kwon S.Y."/>
            <person name="Kim H.A."/>
            <person name="Park J.M."/>
            <person name="Kim H.J."/>
            <person name="Choi S.B."/>
            <person name="Bosland P.W."/>
            <person name="Reeves G."/>
            <person name="Jo S.H."/>
            <person name="Lee B.W."/>
            <person name="Cho H.T."/>
            <person name="Choi H.S."/>
            <person name="Lee M.S."/>
            <person name="Yu Y."/>
            <person name="Do Choi Y."/>
            <person name="Park B.S."/>
            <person name="van Deynze A."/>
            <person name="Ashrafi H."/>
            <person name="Hill T."/>
            <person name="Kim W.T."/>
            <person name="Pai H.S."/>
            <person name="Ahn H.K."/>
            <person name="Yeam I."/>
            <person name="Giovannoni J.J."/>
            <person name="Rose J.K."/>
            <person name="Sorensen I."/>
            <person name="Lee S.J."/>
            <person name="Kim R.W."/>
            <person name="Choi I.Y."/>
            <person name="Choi B.S."/>
            <person name="Lim J.S."/>
            <person name="Lee Y.H."/>
            <person name="Choi D."/>
        </authorList>
    </citation>
    <scope>NUCLEOTIDE SEQUENCE [LARGE SCALE GENOMIC DNA]</scope>
    <source>
        <strain evidence="3">cv. CM334</strain>
    </source>
</reference>
<dbReference type="Gramene" id="PHT81922">
    <property type="protein sequence ID" value="PHT81922"/>
    <property type="gene ID" value="T459_14937"/>
</dbReference>
<name>A0A2G2ZIV6_CAPAN</name>
<dbReference type="EMBL" id="AYRZ02000005">
    <property type="protein sequence ID" value="PHT81922.1"/>
    <property type="molecule type" value="Genomic_DNA"/>
</dbReference>
<evidence type="ECO:0000256" key="1">
    <source>
        <dbReference type="SAM" id="MobiDB-lite"/>
    </source>
</evidence>
<feature type="region of interest" description="Disordered" evidence="1">
    <location>
        <begin position="1"/>
        <end position="31"/>
    </location>
</feature>
<dbReference type="Proteomes" id="UP000222542">
    <property type="component" value="Unassembled WGS sequence"/>
</dbReference>
<gene>
    <name evidence="2" type="ORF">T459_14937</name>
</gene>
<accession>A0A2G2ZIV6</accession>
<organism evidence="2 3">
    <name type="scientific">Capsicum annuum</name>
    <name type="common">Capsicum pepper</name>
    <dbReference type="NCBI Taxonomy" id="4072"/>
    <lineage>
        <taxon>Eukaryota</taxon>
        <taxon>Viridiplantae</taxon>
        <taxon>Streptophyta</taxon>
        <taxon>Embryophyta</taxon>
        <taxon>Tracheophyta</taxon>
        <taxon>Spermatophyta</taxon>
        <taxon>Magnoliopsida</taxon>
        <taxon>eudicotyledons</taxon>
        <taxon>Gunneridae</taxon>
        <taxon>Pentapetalae</taxon>
        <taxon>asterids</taxon>
        <taxon>lamiids</taxon>
        <taxon>Solanales</taxon>
        <taxon>Solanaceae</taxon>
        <taxon>Solanoideae</taxon>
        <taxon>Capsiceae</taxon>
        <taxon>Capsicum</taxon>
    </lineage>
</organism>
<protein>
    <submittedName>
        <fullName evidence="2">Uncharacterized protein</fullName>
    </submittedName>
</protein>
<dbReference type="InterPro" id="IPR008686">
    <property type="entry name" value="RNA_pol_mitovir"/>
</dbReference>
<dbReference type="AlphaFoldDB" id="A0A2G2ZIV6"/>
<proteinExistence type="predicted"/>
<evidence type="ECO:0000313" key="3">
    <source>
        <dbReference type="Proteomes" id="UP000222542"/>
    </source>
</evidence>